<reference evidence="2 3" key="1">
    <citation type="submission" date="2019-12" db="EMBL/GenBank/DDBJ databases">
        <authorList>
            <person name="Yuan C.-G."/>
        </authorList>
    </citation>
    <scope>NUCLEOTIDE SEQUENCE [LARGE SCALE GENOMIC DNA]</scope>
    <source>
        <strain evidence="2 3">KCTC 23863</strain>
    </source>
</reference>
<keyword evidence="1" id="KW-0812">Transmembrane</keyword>
<evidence type="ECO:0000256" key="1">
    <source>
        <dbReference type="SAM" id="Phobius"/>
    </source>
</evidence>
<dbReference type="OrthoDB" id="8020678at2"/>
<name>A0A7X3MNS6_9HYPH</name>
<accession>A0A7X3MNS6</accession>
<dbReference type="Proteomes" id="UP000436483">
    <property type="component" value="Unassembled WGS sequence"/>
</dbReference>
<feature type="transmembrane region" description="Helical" evidence="1">
    <location>
        <begin position="22"/>
        <end position="41"/>
    </location>
</feature>
<dbReference type="RefSeq" id="WP_160882966.1">
    <property type="nucleotide sequence ID" value="NZ_WURB01000001.1"/>
</dbReference>
<keyword evidence="1" id="KW-0472">Membrane</keyword>
<comment type="caution">
    <text evidence="2">The sequence shown here is derived from an EMBL/GenBank/DDBJ whole genome shotgun (WGS) entry which is preliminary data.</text>
</comment>
<evidence type="ECO:0000313" key="2">
    <source>
        <dbReference type="EMBL" id="MXQ10388.1"/>
    </source>
</evidence>
<reference evidence="2 3" key="2">
    <citation type="submission" date="2020-01" db="EMBL/GenBank/DDBJ databases">
        <title>Microvirga sp. nov., an arsenate reduction bacterium isolated from Tibet hotspring sediments.</title>
        <authorList>
            <person name="Xian W.-D."/>
            <person name="Li W.-J."/>
        </authorList>
    </citation>
    <scope>NUCLEOTIDE SEQUENCE [LARGE SCALE GENOMIC DNA]</scope>
    <source>
        <strain evidence="2 3">KCTC 23863</strain>
    </source>
</reference>
<sequence>MQDILEKVFSIIVSPGLGSAEFFVAVLVACGLAMIAISSFLPKTAADDLEWWER</sequence>
<dbReference type="AlphaFoldDB" id="A0A7X3MNS6"/>
<dbReference type="EMBL" id="WURB01000001">
    <property type="protein sequence ID" value="MXQ10388.1"/>
    <property type="molecule type" value="Genomic_DNA"/>
</dbReference>
<gene>
    <name evidence="2" type="ORF">GR328_02730</name>
</gene>
<evidence type="ECO:0000313" key="3">
    <source>
        <dbReference type="Proteomes" id="UP000436483"/>
    </source>
</evidence>
<keyword evidence="1" id="KW-1133">Transmembrane helix</keyword>
<proteinExistence type="predicted"/>
<protein>
    <submittedName>
        <fullName evidence="2">Uncharacterized protein</fullName>
    </submittedName>
</protein>
<organism evidence="2 3">
    <name type="scientific">Microvirga makkahensis</name>
    <dbReference type="NCBI Taxonomy" id="1128670"/>
    <lineage>
        <taxon>Bacteria</taxon>
        <taxon>Pseudomonadati</taxon>
        <taxon>Pseudomonadota</taxon>
        <taxon>Alphaproteobacteria</taxon>
        <taxon>Hyphomicrobiales</taxon>
        <taxon>Methylobacteriaceae</taxon>
        <taxon>Microvirga</taxon>
    </lineage>
</organism>
<keyword evidence="3" id="KW-1185">Reference proteome</keyword>